<feature type="region of interest" description="Disordered" evidence="2">
    <location>
        <begin position="272"/>
        <end position="388"/>
    </location>
</feature>
<feature type="compositionally biased region" description="Low complexity" evidence="2">
    <location>
        <begin position="315"/>
        <end position="332"/>
    </location>
</feature>
<dbReference type="SUPFAM" id="SSF47769">
    <property type="entry name" value="SAM/Pointed domain"/>
    <property type="match status" value="1"/>
</dbReference>
<organism evidence="4 5">
    <name type="scientific">Coemansia reversa (strain ATCC 12441 / NRRL 1564)</name>
    <dbReference type="NCBI Taxonomy" id="763665"/>
    <lineage>
        <taxon>Eukaryota</taxon>
        <taxon>Fungi</taxon>
        <taxon>Fungi incertae sedis</taxon>
        <taxon>Zoopagomycota</taxon>
        <taxon>Kickxellomycotina</taxon>
        <taxon>Kickxellomycetes</taxon>
        <taxon>Kickxellales</taxon>
        <taxon>Kickxellaceae</taxon>
        <taxon>Coemansia</taxon>
    </lineage>
</organism>
<sequence>MEHEGDEVYELLNSMDLLQYYDAFRREGFEHLESVAGIQESDFEALGVKRGHRRLIHRKALQLVSPQRHTHDLPPISSPMLAAHLMRVGQFSEEHTASPVVEESKPLTTHLRWQHPQATVTNQDHQRTEFQQHANLVPTQHHYTHDMVYHQRSLPNAQQSSQRQQTPFAPPLPQQSQQLQQYSLHTQSQGVAFSREPIDIPSRETSGLRTHLQNPSAHISRLQPPAPLQLQLSKSPPADTVSSGSVLNILTSHPQQHNRSPNQQQHFLKNMSASTDASSPRGPQDTATPIHLESYSQPATVSNVMRRSSIRQRSRGQSMSSALPMTSTSTNAARRRSSRADSRVPYARPEVESQEPKSPRTVQRNTPPQSPRRTYRRHPKKDPNAPEKWRSAYQLFRDDVNHELYGNDIPFSEMSRIHSKRWAELGDETREMYFQRSKSDKKEYLGKMAVYRQTPEFKQYEEYLEKFYQQESAVNRVGRPRGARSVRSKGRGKGKDPESDPVAEAYDEMQDTIAGATDPEHMSTSSLSSPDP</sequence>
<feature type="DNA-binding region" description="HMG box" evidence="1">
    <location>
        <begin position="386"/>
        <end position="452"/>
    </location>
</feature>
<keyword evidence="1" id="KW-0539">Nucleus</keyword>
<feature type="compositionally biased region" description="Polar residues" evidence="2">
    <location>
        <begin position="294"/>
        <end position="303"/>
    </location>
</feature>
<feature type="compositionally biased region" description="Basic and acidic residues" evidence="2">
    <location>
        <begin position="349"/>
        <end position="358"/>
    </location>
</feature>
<dbReference type="STRING" id="763665.A0A2G5B7L3"/>
<dbReference type="Proteomes" id="UP000242474">
    <property type="component" value="Unassembled WGS sequence"/>
</dbReference>
<dbReference type="OrthoDB" id="1919336at2759"/>
<feature type="region of interest" description="Disordered" evidence="2">
    <location>
        <begin position="471"/>
        <end position="532"/>
    </location>
</feature>
<feature type="compositionally biased region" description="Polar residues" evidence="2">
    <location>
        <begin position="155"/>
        <end position="167"/>
    </location>
</feature>
<dbReference type="AlphaFoldDB" id="A0A2G5B7L3"/>
<evidence type="ECO:0000313" key="5">
    <source>
        <dbReference type="Proteomes" id="UP000242474"/>
    </source>
</evidence>
<feature type="compositionally biased region" description="Low complexity" evidence="2">
    <location>
        <begin position="174"/>
        <end position="189"/>
    </location>
</feature>
<accession>A0A2G5B7L3</accession>
<feature type="region of interest" description="Disordered" evidence="2">
    <location>
        <begin position="155"/>
        <end position="191"/>
    </location>
</feature>
<dbReference type="SMART" id="SM00398">
    <property type="entry name" value="HMG"/>
    <property type="match status" value="1"/>
</dbReference>
<dbReference type="EMBL" id="KZ303511">
    <property type="protein sequence ID" value="PIA14991.1"/>
    <property type="molecule type" value="Genomic_DNA"/>
</dbReference>
<evidence type="ECO:0000256" key="2">
    <source>
        <dbReference type="SAM" id="MobiDB-lite"/>
    </source>
</evidence>
<dbReference type="Pfam" id="PF09011">
    <property type="entry name" value="HMG_box_2"/>
    <property type="match status" value="1"/>
</dbReference>
<feature type="compositionally biased region" description="Acidic residues" evidence="2">
    <location>
        <begin position="499"/>
        <end position="510"/>
    </location>
</feature>
<reference evidence="4 5" key="1">
    <citation type="journal article" date="2015" name="Genome Biol. Evol.">
        <title>Phylogenomic analyses indicate that early fungi evolved digesting cell walls of algal ancestors of land plants.</title>
        <authorList>
            <person name="Chang Y."/>
            <person name="Wang S."/>
            <person name="Sekimoto S."/>
            <person name="Aerts A.L."/>
            <person name="Choi C."/>
            <person name="Clum A."/>
            <person name="LaButti K.M."/>
            <person name="Lindquist E.A."/>
            <person name="Yee Ngan C."/>
            <person name="Ohm R.A."/>
            <person name="Salamov A.A."/>
            <person name="Grigoriev I.V."/>
            <person name="Spatafora J.W."/>
            <person name="Berbee M.L."/>
        </authorList>
    </citation>
    <scope>NUCLEOTIDE SEQUENCE [LARGE SCALE GENOMIC DNA]</scope>
    <source>
        <strain evidence="4 5">NRRL 1564</strain>
    </source>
</reference>
<feature type="compositionally biased region" description="Polar residues" evidence="2">
    <location>
        <begin position="522"/>
        <end position="532"/>
    </location>
</feature>
<dbReference type="InterPro" id="IPR013761">
    <property type="entry name" value="SAM/pointed_sf"/>
</dbReference>
<dbReference type="InterPro" id="IPR001660">
    <property type="entry name" value="SAM"/>
</dbReference>
<keyword evidence="5" id="KW-1185">Reference proteome</keyword>
<dbReference type="InterPro" id="IPR009071">
    <property type="entry name" value="HMG_box_dom"/>
</dbReference>
<dbReference type="Gene3D" id="1.10.30.10">
    <property type="entry name" value="High mobility group box domain"/>
    <property type="match status" value="1"/>
</dbReference>
<gene>
    <name evidence="4" type="ORF">COEREDRAFT_93622</name>
</gene>
<dbReference type="SUPFAM" id="SSF47095">
    <property type="entry name" value="HMG-box"/>
    <property type="match status" value="1"/>
</dbReference>
<protein>
    <recommendedName>
        <fullName evidence="3">HMG box domain-containing protein</fullName>
    </recommendedName>
</protein>
<evidence type="ECO:0000259" key="3">
    <source>
        <dbReference type="PROSITE" id="PS50118"/>
    </source>
</evidence>
<feature type="compositionally biased region" description="Basic residues" evidence="2">
    <location>
        <begin position="478"/>
        <end position="492"/>
    </location>
</feature>
<dbReference type="PROSITE" id="PS50118">
    <property type="entry name" value="HMG_BOX_2"/>
    <property type="match status" value="1"/>
</dbReference>
<evidence type="ECO:0000256" key="1">
    <source>
        <dbReference type="PROSITE-ProRule" id="PRU00267"/>
    </source>
</evidence>
<proteinExistence type="predicted"/>
<dbReference type="GO" id="GO:0003677">
    <property type="term" value="F:DNA binding"/>
    <property type="evidence" value="ECO:0007669"/>
    <property type="project" value="UniProtKB-UniRule"/>
</dbReference>
<dbReference type="InterPro" id="IPR036910">
    <property type="entry name" value="HMG_box_dom_sf"/>
</dbReference>
<dbReference type="GO" id="GO:0005634">
    <property type="term" value="C:nucleus"/>
    <property type="evidence" value="ECO:0007669"/>
    <property type="project" value="UniProtKB-UniRule"/>
</dbReference>
<name>A0A2G5B7L3_COERN</name>
<dbReference type="Gene3D" id="1.10.150.50">
    <property type="entry name" value="Transcription Factor, Ets-1"/>
    <property type="match status" value="1"/>
</dbReference>
<dbReference type="SMART" id="SM00454">
    <property type="entry name" value="SAM"/>
    <property type="match status" value="1"/>
</dbReference>
<feature type="domain" description="HMG box" evidence="3">
    <location>
        <begin position="386"/>
        <end position="452"/>
    </location>
</feature>
<dbReference type="Pfam" id="PF00536">
    <property type="entry name" value="SAM_1"/>
    <property type="match status" value="1"/>
</dbReference>
<keyword evidence="1" id="KW-0238">DNA-binding</keyword>
<evidence type="ECO:0000313" key="4">
    <source>
        <dbReference type="EMBL" id="PIA14991.1"/>
    </source>
</evidence>